<evidence type="ECO:0000313" key="2">
    <source>
        <dbReference type="EMBL" id="KIO19668.1"/>
    </source>
</evidence>
<proteinExistence type="predicted"/>
<feature type="compositionally biased region" description="Basic residues" evidence="1">
    <location>
        <begin position="135"/>
        <end position="145"/>
    </location>
</feature>
<dbReference type="Proteomes" id="UP000054248">
    <property type="component" value="Unassembled WGS sequence"/>
</dbReference>
<accession>A0A0C3KDY7</accession>
<evidence type="ECO:0000256" key="1">
    <source>
        <dbReference type="SAM" id="MobiDB-lite"/>
    </source>
</evidence>
<sequence length="363" mass="41093">MPRKKRNNRPRDSTGHFVSNYNSDPEGNSTSEIDSTESANGEDLQASNFATYLENKSLMEESSSDEEGYIGRAKAMFGKPETWGEHRVRQKSEKWVEELRQQAVRAAEATLDGQMEKAGVKRGPYRQGGSLAARSIRRKAKRPHCRRDWTVSSPRNIREQREKSVNLQSTAFSSEISSQVHQEKQWKSQVPLIWTPGPSLSTSVKDPLQSLQTWKWPTLRVELFIINSTSDKLSKLSEKEGNNMEMDESVQAPQGPGHEPEDPPSASESISSNDKTDADSKDLESQEWEDNEDAEWVDVVTEESFQRLLWQDLEALAEEGLKKARKRQDYSSEVLFVALSDFYTWVGHQGRGAAALRAARACR</sequence>
<dbReference type="EMBL" id="KN823209">
    <property type="protein sequence ID" value="KIO19668.1"/>
    <property type="molecule type" value="Genomic_DNA"/>
</dbReference>
<dbReference type="HOGENOM" id="CLU_866522_0_0_1"/>
<dbReference type="OrthoDB" id="3066961at2759"/>
<feature type="compositionally biased region" description="Polar residues" evidence="1">
    <location>
        <begin position="16"/>
        <end position="45"/>
    </location>
</feature>
<gene>
    <name evidence="2" type="ORF">M407DRAFT_30668</name>
</gene>
<reference evidence="3" key="2">
    <citation type="submission" date="2015-01" db="EMBL/GenBank/DDBJ databases">
        <title>Evolutionary Origins and Diversification of the Mycorrhizal Mutualists.</title>
        <authorList>
            <consortium name="DOE Joint Genome Institute"/>
            <consortium name="Mycorrhizal Genomics Consortium"/>
            <person name="Kohler A."/>
            <person name="Kuo A."/>
            <person name="Nagy L.G."/>
            <person name="Floudas D."/>
            <person name="Copeland A."/>
            <person name="Barry K.W."/>
            <person name="Cichocki N."/>
            <person name="Veneault-Fourrey C."/>
            <person name="LaButti K."/>
            <person name="Lindquist E.A."/>
            <person name="Lipzen A."/>
            <person name="Lundell T."/>
            <person name="Morin E."/>
            <person name="Murat C."/>
            <person name="Riley R."/>
            <person name="Ohm R."/>
            <person name="Sun H."/>
            <person name="Tunlid A."/>
            <person name="Henrissat B."/>
            <person name="Grigoriev I.V."/>
            <person name="Hibbett D.S."/>
            <person name="Martin F."/>
        </authorList>
    </citation>
    <scope>NUCLEOTIDE SEQUENCE [LARGE SCALE GENOMIC DNA]</scope>
    <source>
        <strain evidence="3">MUT 4182</strain>
    </source>
</reference>
<protein>
    <submittedName>
        <fullName evidence="2">Uncharacterized protein</fullName>
    </submittedName>
</protein>
<feature type="region of interest" description="Disordered" evidence="1">
    <location>
        <begin position="118"/>
        <end position="146"/>
    </location>
</feature>
<keyword evidence="3" id="KW-1185">Reference proteome</keyword>
<feature type="compositionally biased region" description="Basic and acidic residues" evidence="1">
    <location>
        <begin position="274"/>
        <end position="284"/>
    </location>
</feature>
<feature type="region of interest" description="Disordered" evidence="1">
    <location>
        <begin position="1"/>
        <end position="45"/>
    </location>
</feature>
<organism evidence="2 3">
    <name type="scientific">Tulasnella calospora MUT 4182</name>
    <dbReference type="NCBI Taxonomy" id="1051891"/>
    <lineage>
        <taxon>Eukaryota</taxon>
        <taxon>Fungi</taxon>
        <taxon>Dikarya</taxon>
        <taxon>Basidiomycota</taxon>
        <taxon>Agaricomycotina</taxon>
        <taxon>Agaricomycetes</taxon>
        <taxon>Cantharellales</taxon>
        <taxon>Tulasnellaceae</taxon>
        <taxon>Tulasnella</taxon>
    </lineage>
</organism>
<reference evidence="2 3" key="1">
    <citation type="submission" date="2014-04" db="EMBL/GenBank/DDBJ databases">
        <authorList>
            <consortium name="DOE Joint Genome Institute"/>
            <person name="Kuo A."/>
            <person name="Girlanda M."/>
            <person name="Perotto S."/>
            <person name="Kohler A."/>
            <person name="Nagy L.G."/>
            <person name="Floudas D."/>
            <person name="Copeland A."/>
            <person name="Barry K.W."/>
            <person name="Cichocki N."/>
            <person name="Veneault-Fourrey C."/>
            <person name="LaButti K."/>
            <person name="Lindquist E.A."/>
            <person name="Lipzen A."/>
            <person name="Lundell T."/>
            <person name="Morin E."/>
            <person name="Murat C."/>
            <person name="Sun H."/>
            <person name="Tunlid A."/>
            <person name="Henrissat B."/>
            <person name="Grigoriev I.V."/>
            <person name="Hibbett D.S."/>
            <person name="Martin F."/>
            <person name="Nordberg H.P."/>
            <person name="Cantor M.N."/>
            <person name="Hua S.X."/>
        </authorList>
    </citation>
    <scope>NUCLEOTIDE SEQUENCE [LARGE SCALE GENOMIC DNA]</scope>
    <source>
        <strain evidence="2 3">MUT 4182</strain>
    </source>
</reference>
<evidence type="ECO:0000313" key="3">
    <source>
        <dbReference type="Proteomes" id="UP000054248"/>
    </source>
</evidence>
<feature type="region of interest" description="Disordered" evidence="1">
    <location>
        <begin position="235"/>
        <end position="293"/>
    </location>
</feature>
<dbReference type="AlphaFoldDB" id="A0A0C3KDY7"/>
<name>A0A0C3KDY7_9AGAM</name>